<sequence length="159" mass="15825">MAQRTPTGGTALAAVTVTALAAVVAVTVADAPDDTTTGPGRGVSRDLTGGDAQVRAGLAGRMAQEDYLNPGDEVTVTTGGDRYTVSVDGLRVVDAYAADGSPARHSSLVCVDVTVRGPGPASTPTGDALAGERPDLAAVIDGRYTLPLRDGATVPVPPG</sequence>
<dbReference type="RefSeq" id="WP_125207258.1">
    <property type="nucleotide sequence ID" value="NZ_PQNK01000012.1"/>
</dbReference>
<organism evidence="2 3">
    <name type="scientific">Corynebacterium bovis</name>
    <dbReference type="NCBI Taxonomy" id="36808"/>
    <lineage>
        <taxon>Bacteria</taxon>
        <taxon>Bacillati</taxon>
        <taxon>Actinomycetota</taxon>
        <taxon>Actinomycetes</taxon>
        <taxon>Mycobacteriales</taxon>
        <taxon>Corynebacteriaceae</taxon>
        <taxon>Corynebacterium</taxon>
    </lineage>
</organism>
<name>A0A426PXE3_9CORY</name>
<reference evidence="2 3" key="1">
    <citation type="submission" date="2018-01" db="EMBL/GenBank/DDBJ databases">
        <title>Twenty Corynebacterium bovis Genomes.</title>
        <authorList>
            <person name="Gulvik C.A."/>
        </authorList>
    </citation>
    <scope>NUCLEOTIDE SEQUENCE [LARGE SCALE GENOMIC DNA]</scope>
    <source>
        <strain evidence="2 3">F6900</strain>
    </source>
</reference>
<dbReference type="EMBL" id="PQNK01000012">
    <property type="protein sequence ID" value="RRO86146.1"/>
    <property type="molecule type" value="Genomic_DNA"/>
</dbReference>
<keyword evidence="1" id="KW-0732">Signal</keyword>
<protein>
    <submittedName>
        <fullName evidence="2">Uncharacterized protein</fullName>
    </submittedName>
</protein>
<proteinExistence type="predicted"/>
<evidence type="ECO:0000313" key="2">
    <source>
        <dbReference type="EMBL" id="RRO86146.1"/>
    </source>
</evidence>
<accession>A0A426PXE3</accession>
<feature type="chain" id="PRO_5038720865" evidence="1">
    <location>
        <begin position="22"/>
        <end position="159"/>
    </location>
</feature>
<dbReference type="AlphaFoldDB" id="A0A426PXE3"/>
<dbReference type="Proteomes" id="UP000276526">
    <property type="component" value="Unassembled WGS sequence"/>
</dbReference>
<evidence type="ECO:0000256" key="1">
    <source>
        <dbReference type="SAM" id="SignalP"/>
    </source>
</evidence>
<feature type="signal peptide" evidence="1">
    <location>
        <begin position="1"/>
        <end position="21"/>
    </location>
</feature>
<evidence type="ECO:0000313" key="3">
    <source>
        <dbReference type="Proteomes" id="UP000276526"/>
    </source>
</evidence>
<gene>
    <name evidence="2" type="ORF">CXF48_07860</name>
</gene>
<comment type="caution">
    <text evidence="2">The sequence shown here is derived from an EMBL/GenBank/DDBJ whole genome shotgun (WGS) entry which is preliminary data.</text>
</comment>